<name>A0A915MIV3_MELJA</name>
<organism evidence="1 2">
    <name type="scientific">Meloidogyne javanica</name>
    <name type="common">Root-knot nematode worm</name>
    <dbReference type="NCBI Taxonomy" id="6303"/>
    <lineage>
        <taxon>Eukaryota</taxon>
        <taxon>Metazoa</taxon>
        <taxon>Ecdysozoa</taxon>
        <taxon>Nematoda</taxon>
        <taxon>Chromadorea</taxon>
        <taxon>Rhabditida</taxon>
        <taxon>Tylenchina</taxon>
        <taxon>Tylenchomorpha</taxon>
        <taxon>Tylenchoidea</taxon>
        <taxon>Meloidogynidae</taxon>
        <taxon>Meloidogyninae</taxon>
        <taxon>Meloidogyne</taxon>
        <taxon>Meloidogyne incognita group</taxon>
    </lineage>
</organism>
<sequence>MACTAELADHEDRIQRLRSKNIGNTSDVANVKDIFGSSVLSNSFNFCLTASIIHNTPAVNTSSNTLAI</sequence>
<dbReference type="AlphaFoldDB" id="A0A915MIV3"/>
<evidence type="ECO:0000313" key="2">
    <source>
        <dbReference type="WBParaSite" id="scaffold4282_cov246.g7926"/>
    </source>
</evidence>
<protein>
    <submittedName>
        <fullName evidence="2">Uncharacterized protein</fullName>
    </submittedName>
</protein>
<keyword evidence="1" id="KW-1185">Reference proteome</keyword>
<accession>A0A915MIV3</accession>
<reference evidence="2" key="1">
    <citation type="submission" date="2022-11" db="UniProtKB">
        <authorList>
            <consortium name="WormBaseParasite"/>
        </authorList>
    </citation>
    <scope>IDENTIFICATION</scope>
</reference>
<evidence type="ECO:0000313" key="1">
    <source>
        <dbReference type="Proteomes" id="UP000887561"/>
    </source>
</evidence>
<dbReference type="Proteomes" id="UP000887561">
    <property type="component" value="Unplaced"/>
</dbReference>
<dbReference type="WBParaSite" id="scaffold4282_cov246.g7926">
    <property type="protein sequence ID" value="scaffold4282_cov246.g7926"/>
    <property type="gene ID" value="scaffold4282_cov246.g7926"/>
</dbReference>
<proteinExistence type="predicted"/>